<comment type="subcellular location">
    <subcellularLocation>
        <location evidence="2 6">Cytoplasm</location>
    </subcellularLocation>
</comment>
<feature type="domain" description="RecX second three-helical" evidence="7">
    <location>
        <begin position="108"/>
        <end position="149"/>
    </location>
</feature>
<dbReference type="RefSeq" id="WP_044010594.1">
    <property type="nucleotide sequence ID" value="NZ_AWTT01000017.1"/>
</dbReference>
<dbReference type="PATRIC" id="fig|1335616.4.peg.879"/>
<evidence type="ECO:0000313" key="11">
    <source>
        <dbReference type="Proteomes" id="UP000032279"/>
    </source>
</evidence>
<feature type="domain" description="RecX third three-helical" evidence="8">
    <location>
        <begin position="156"/>
        <end position="202"/>
    </location>
</feature>
<evidence type="ECO:0000256" key="5">
    <source>
        <dbReference type="ARBA" id="ARBA00022490"/>
    </source>
</evidence>
<dbReference type="Pfam" id="PF02631">
    <property type="entry name" value="RecX_HTH2"/>
    <property type="match status" value="1"/>
</dbReference>
<dbReference type="HAMAP" id="MF_01114">
    <property type="entry name" value="RecX"/>
    <property type="match status" value="1"/>
</dbReference>
<dbReference type="GO" id="GO:0006282">
    <property type="term" value="P:regulation of DNA repair"/>
    <property type="evidence" value="ECO:0007669"/>
    <property type="project" value="UniProtKB-UniRule"/>
</dbReference>
<dbReference type="Proteomes" id="UP000032279">
    <property type="component" value="Unassembled WGS sequence"/>
</dbReference>
<dbReference type="AlphaFoldDB" id="A0A0D1A740"/>
<dbReference type="PANTHER" id="PTHR33602:SF1">
    <property type="entry name" value="REGULATORY PROTEIN RECX FAMILY PROTEIN"/>
    <property type="match status" value="1"/>
</dbReference>
<feature type="domain" description="RecX first three-helical" evidence="9">
    <location>
        <begin position="62"/>
        <end position="101"/>
    </location>
</feature>
<evidence type="ECO:0000256" key="6">
    <source>
        <dbReference type="HAMAP-Rule" id="MF_01114"/>
    </source>
</evidence>
<comment type="similarity">
    <text evidence="3 6">Belongs to the RecX family.</text>
</comment>
<dbReference type="NCBIfam" id="NF010733">
    <property type="entry name" value="PRK14135.1"/>
    <property type="match status" value="1"/>
</dbReference>
<comment type="function">
    <text evidence="1 6">Modulates RecA activity.</text>
</comment>
<evidence type="ECO:0000259" key="9">
    <source>
        <dbReference type="Pfam" id="PF21982"/>
    </source>
</evidence>
<keyword evidence="5 6" id="KW-0963">Cytoplasm</keyword>
<evidence type="ECO:0000313" key="10">
    <source>
        <dbReference type="EMBL" id="KIS03507.1"/>
    </source>
</evidence>
<proteinExistence type="inferred from homology"/>
<reference evidence="10 11" key="1">
    <citation type="submission" date="2013-08" db="EMBL/GenBank/DDBJ databases">
        <title>Lactobacillus wasatchii sp. WDC04, a late gas producing bacteria isolated from aged chedder cheese.</title>
        <authorList>
            <person name="Oberg C.J."/>
            <person name="Culumber M."/>
            <person name="McMahon D.J."/>
            <person name="Broadbent J.R."/>
            <person name="Oberg T.S."/>
            <person name="Ortaki F."/>
        </authorList>
    </citation>
    <scope>NUCLEOTIDE SEQUENCE [LARGE SCALE GENOMIC DNA]</scope>
    <source>
        <strain evidence="10 11">WDC04</strain>
    </source>
</reference>
<dbReference type="InterPro" id="IPR036388">
    <property type="entry name" value="WH-like_DNA-bd_sf"/>
</dbReference>
<name>A0A0D1A740_9LACO</name>
<dbReference type="InterPro" id="IPR003783">
    <property type="entry name" value="Regulatory_RecX"/>
</dbReference>
<evidence type="ECO:0000259" key="7">
    <source>
        <dbReference type="Pfam" id="PF02631"/>
    </source>
</evidence>
<evidence type="ECO:0000256" key="4">
    <source>
        <dbReference type="ARBA" id="ARBA00018111"/>
    </source>
</evidence>
<feature type="domain" description="RecX third three-helical" evidence="8">
    <location>
        <begin position="212"/>
        <end position="259"/>
    </location>
</feature>
<comment type="caution">
    <text evidence="10">The sequence shown here is derived from an EMBL/GenBank/DDBJ whole genome shotgun (WGS) entry which is preliminary data.</text>
</comment>
<dbReference type="Pfam" id="PF21982">
    <property type="entry name" value="RecX_HTH1"/>
    <property type="match status" value="1"/>
</dbReference>
<dbReference type="EMBL" id="AWTT01000017">
    <property type="protein sequence ID" value="KIS03507.1"/>
    <property type="molecule type" value="Genomic_DNA"/>
</dbReference>
<dbReference type="GO" id="GO:0005737">
    <property type="term" value="C:cytoplasm"/>
    <property type="evidence" value="ECO:0007669"/>
    <property type="project" value="UniProtKB-SubCell"/>
</dbReference>
<dbReference type="InterPro" id="IPR053924">
    <property type="entry name" value="RecX_HTH_2nd"/>
</dbReference>
<evidence type="ECO:0000256" key="3">
    <source>
        <dbReference type="ARBA" id="ARBA00009695"/>
    </source>
</evidence>
<protein>
    <recommendedName>
        <fullName evidence="4 6">Regulatory protein RecX</fullName>
    </recommendedName>
</protein>
<organism evidence="10 11">
    <name type="scientific">Paucilactobacillus wasatchensis</name>
    <dbReference type="NCBI Taxonomy" id="1335616"/>
    <lineage>
        <taxon>Bacteria</taxon>
        <taxon>Bacillati</taxon>
        <taxon>Bacillota</taxon>
        <taxon>Bacilli</taxon>
        <taxon>Lactobacillales</taxon>
        <taxon>Lactobacillaceae</taxon>
        <taxon>Paucilactobacillus</taxon>
    </lineage>
</organism>
<dbReference type="Gene3D" id="1.10.10.10">
    <property type="entry name" value="Winged helix-like DNA-binding domain superfamily/Winged helix DNA-binding domain"/>
    <property type="match status" value="4"/>
</dbReference>
<gene>
    <name evidence="6 10" type="primary">recX</name>
    <name evidence="10" type="ORF">WDC_0879</name>
</gene>
<dbReference type="InterPro" id="IPR053925">
    <property type="entry name" value="RecX_HTH_3rd"/>
</dbReference>
<evidence type="ECO:0000259" key="8">
    <source>
        <dbReference type="Pfam" id="PF21981"/>
    </source>
</evidence>
<dbReference type="STRING" id="1335616.WDC_0879"/>
<keyword evidence="11" id="KW-1185">Reference proteome</keyword>
<dbReference type="PANTHER" id="PTHR33602">
    <property type="entry name" value="REGULATORY PROTEIN RECX FAMILY PROTEIN"/>
    <property type="match status" value="1"/>
</dbReference>
<dbReference type="OrthoDB" id="5421057at2"/>
<evidence type="ECO:0000256" key="1">
    <source>
        <dbReference type="ARBA" id="ARBA00003529"/>
    </source>
</evidence>
<dbReference type="InterPro" id="IPR053926">
    <property type="entry name" value="RecX_HTH_1st"/>
</dbReference>
<sequence>MKKKITKIETQKRPGRYNIYLDQKYAFSVSESVLINFRLAKGMEIDEQLQKVILADDDVAKAYSKALNYLAHQLRAESEVISKLKELELDDGVIEEVLQKLRDQNLLDDQNYADSYVRTMMLTSDKGPTIIRQNLRMKKIGENLIDRALEQYPENELMENGIKLAEKQLKHYHHFPTKTRLQKVRQSMMTKGFKSDLITKILDNITIEEDPDEEWEDLNVQAEKIWHRNRKYDSRERIMRTKRSLYGKGYSMEQINRWVEERSAGDE</sequence>
<evidence type="ECO:0000256" key="2">
    <source>
        <dbReference type="ARBA" id="ARBA00004496"/>
    </source>
</evidence>
<accession>A0A0D1A740</accession>
<dbReference type="Pfam" id="PF21981">
    <property type="entry name" value="RecX_HTH3"/>
    <property type="match status" value="2"/>
</dbReference>